<name>R7ZYS9_9BACT</name>
<reference evidence="1 2" key="1">
    <citation type="submission" date="2013-02" db="EMBL/GenBank/DDBJ databases">
        <title>A novel strain isolated from Lonar lake, Maharashtra, India.</title>
        <authorList>
            <person name="Singh A."/>
        </authorList>
    </citation>
    <scope>NUCLEOTIDE SEQUENCE [LARGE SCALE GENOMIC DNA]</scope>
    <source>
        <strain evidence="1 2">AK24</strain>
    </source>
</reference>
<dbReference type="Proteomes" id="UP000013909">
    <property type="component" value="Unassembled WGS sequence"/>
</dbReference>
<gene>
    <name evidence="1" type="ORF">ADIS_0257</name>
</gene>
<sequence length="37" mass="4322">MVWLVFLSHYLPNLLMHFMGNLSVGQGWIRVNIPLQP</sequence>
<keyword evidence="2" id="KW-1185">Reference proteome</keyword>
<evidence type="ECO:0000313" key="2">
    <source>
        <dbReference type="Proteomes" id="UP000013909"/>
    </source>
</evidence>
<dbReference type="AlphaFoldDB" id="R7ZYS9"/>
<comment type="caution">
    <text evidence="1">The sequence shown here is derived from an EMBL/GenBank/DDBJ whole genome shotgun (WGS) entry which is preliminary data.</text>
</comment>
<accession>R7ZYS9</accession>
<organism evidence="1 2">
    <name type="scientific">Lunatimonas lonarensis</name>
    <dbReference type="NCBI Taxonomy" id="1232681"/>
    <lineage>
        <taxon>Bacteria</taxon>
        <taxon>Pseudomonadati</taxon>
        <taxon>Bacteroidota</taxon>
        <taxon>Cytophagia</taxon>
        <taxon>Cytophagales</taxon>
        <taxon>Cyclobacteriaceae</taxon>
    </lineage>
</organism>
<dbReference type="EMBL" id="AQHR01000010">
    <property type="protein sequence ID" value="EON79252.1"/>
    <property type="molecule type" value="Genomic_DNA"/>
</dbReference>
<evidence type="ECO:0000313" key="1">
    <source>
        <dbReference type="EMBL" id="EON79252.1"/>
    </source>
</evidence>
<protein>
    <submittedName>
        <fullName evidence="1">Uncharacterized protein</fullName>
    </submittedName>
</protein>
<proteinExistence type="predicted"/>